<evidence type="ECO:0000256" key="1">
    <source>
        <dbReference type="SAM" id="Coils"/>
    </source>
</evidence>
<evidence type="ECO:0008006" key="4">
    <source>
        <dbReference type="Google" id="ProtNLM"/>
    </source>
</evidence>
<evidence type="ECO:0000313" key="2">
    <source>
        <dbReference type="EMBL" id="KAK7000351.1"/>
    </source>
</evidence>
<dbReference type="Gene3D" id="3.80.10.10">
    <property type="entry name" value="Ribonuclease Inhibitor"/>
    <property type="match status" value="1"/>
</dbReference>
<dbReference type="AlphaFoldDB" id="A0AAW0A2P0"/>
<dbReference type="SUPFAM" id="SSF52047">
    <property type="entry name" value="RNI-like"/>
    <property type="match status" value="1"/>
</dbReference>
<dbReference type="Proteomes" id="UP001362999">
    <property type="component" value="Unassembled WGS sequence"/>
</dbReference>
<comment type="caution">
    <text evidence="2">The sequence shown here is derived from an EMBL/GenBank/DDBJ whole genome shotgun (WGS) entry which is preliminary data.</text>
</comment>
<dbReference type="InterPro" id="IPR032675">
    <property type="entry name" value="LRR_dom_sf"/>
</dbReference>
<gene>
    <name evidence="2" type="ORF">R3P38DRAFT_2651675</name>
</gene>
<dbReference type="EMBL" id="JAWWNJ010000089">
    <property type="protein sequence ID" value="KAK7000351.1"/>
    <property type="molecule type" value="Genomic_DNA"/>
</dbReference>
<accession>A0AAW0A2P0</accession>
<sequence length="426" mass="48315">MESVAELHKLIDELSFAIESLEKRRSDARRALNSKLDPVARLPLELSTEIFMLCTPTFPRPVSAEEPLKFLQVCRLWREIAITCPSLWTGIQINEPTDAQFYEACSNWLERARPLPLSISLHKFVDEPMEGLLKRFAGQIGRLELYIPNDTSLYNVEQQGPFPSLQTMTIRYSKEANEDSEMSDDSDSVDVFRDSIIDLLLAAPSLVECNFHLIQYATNLERDREVHTSLRHLRLGMPSAGYHPSRSSAKILLYLKLPALETLHLANVDISPGDFVSFFSESGCAATLQALHMTNAAEWPPFSRELLSLCFRPFAALKTLEFFHGDFRVLSEVLSSVQDLLPNLNHLLLHGYRYFGSRENPSDWKALLDMLLSRGTARNGSLQSVKAVCMTLPTETDLDLDVLLRFRELVKEGMSIHIGTRYKNLV</sequence>
<name>A0AAW0A2P0_9AGAR</name>
<protein>
    <recommendedName>
        <fullName evidence="4">F-box domain-containing protein</fullName>
    </recommendedName>
</protein>
<proteinExistence type="predicted"/>
<keyword evidence="1" id="KW-0175">Coiled coil</keyword>
<feature type="coiled-coil region" evidence="1">
    <location>
        <begin position="4"/>
        <end position="31"/>
    </location>
</feature>
<organism evidence="2 3">
    <name type="scientific">Favolaschia claudopus</name>
    <dbReference type="NCBI Taxonomy" id="2862362"/>
    <lineage>
        <taxon>Eukaryota</taxon>
        <taxon>Fungi</taxon>
        <taxon>Dikarya</taxon>
        <taxon>Basidiomycota</taxon>
        <taxon>Agaricomycotina</taxon>
        <taxon>Agaricomycetes</taxon>
        <taxon>Agaricomycetidae</taxon>
        <taxon>Agaricales</taxon>
        <taxon>Marasmiineae</taxon>
        <taxon>Mycenaceae</taxon>
        <taxon>Favolaschia</taxon>
    </lineage>
</organism>
<evidence type="ECO:0000313" key="3">
    <source>
        <dbReference type="Proteomes" id="UP001362999"/>
    </source>
</evidence>
<keyword evidence="3" id="KW-1185">Reference proteome</keyword>
<dbReference type="SUPFAM" id="SSF81383">
    <property type="entry name" value="F-box domain"/>
    <property type="match status" value="1"/>
</dbReference>
<reference evidence="2 3" key="1">
    <citation type="journal article" date="2024" name="J Genomics">
        <title>Draft genome sequencing and assembly of Favolaschia claudopus CIRM-BRFM 2984 isolated from oak limbs.</title>
        <authorList>
            <person name="Navarro D."/>
            <person name="Drula E."/>
            <person name="Chaduli D."/>
            <person name="Cazenave R."/>
            <person name="Ahrendt S."/>
            <person name="Wang J."/>
            <person name="Lipzen A."/>
            <person name="Daum C."/>
            <person name="Barry K."/>
            <person name="Grigoriev I.V."/>
            <person name="Favel A."/>
            <person name="Rosso M.N."/>
            <person name="Martin F."/>
        </authorList>
    </citation>
    <scope>NUCLEOTIDE SEQUENCE [LARGE SCALE GENOMIC DNA]</scope>
    <source>
        <strain evidence="2 3">CIRM-BRFM 2984</strain>
    </source>
</reference>
<dbReference type="InterPro" id="IPR036047">
    <property type="entry name" value="F-box-like_dom_sf"/>
</dbReference>
<dbReference type="Gene3D" id="1.20.1280.50">
    <property type="match status" value="1"/>
</dbReference>